<dbReference type="EMBL" id="JAUEPP010000004">
    <property type="protein sequence ID" value="KAK3344622.1"/>
    <property type="molecule type" value="Genomic_DNA"/>
</dbReference>
<evidence type="ECO:0000313" key="2">
    <source>
        <dbReference type="Proteomes" id="UP001278500"/>
    </source>
</evidence>
<dbReference type="AlphaFoldDB" id="A0AAE0JE14"/>
<evidence type="ECO:0000313" key="1">
    <source>
        <dbReference type="EMBL" id="KAK3344622.1"/>
    </source>
</evidence>
<keyword evidence="2" id="KW-1185">Reference proteome</keyword>
<proteinExistence type="predicted"/>
<gene>
    <name evidence="1" type="ORF">B0H65DRAFT_181238</name>
</gene>
<dbReference type="GeneID" id="87858660"/>
<accession>A0AAE0JE14</accession>
<dbReference type="Proteomes" id="UP001278500">
    <property type="component" value="Unassembled WGS sequence"/>
</dbReference>
<dbReference type="RefSeq" id="XP_062681235.1">
    <property type="nucleotide sequence ID" value="XM_062821506.1"/>
</dbReference>
<name>A0AAE0JE14_9PEZI</name>
<sequence length="182" mass="19763">MTSVDPHEPDPRLVEARLLHSYNALAPIPSNTFTVHRWLLGLGCLGSLTVALISPGLSTELPRVNSADLHCTVGFCPISFALFELSPHFSFQSVFTQNINTQTLNITDAACLGLLDDCSRPSDTLSFNPCIKNPRICADGYFAICKCLPSTESTSMASGRDQGWPQSCPNPAVYSSNLKSWL</sequence>
<organism evidence="1 2">
    <name type="scientific">Neurospora tetraspora</name>
    <dbReference type="NCBI Taxonomy" id="94610"/>
    <lineage>
        <taxon>Eukaryota</taxon>
        <taxon>Fungi</taxon>
        <taxon>Dikarya</taxon>
        <taxon>Ascomycota</taxon>
        <taxon>Pezizomycotina</taxon>
        <taxon>Sordariomycetes</taxon>
        <taxon>Sordariomycetidae</taxon>
        <taxon>Sordariales</taxon>
        <taxon>Sordariaceae</taxon>
        <taxon>Neurospora</taxon>
    </lineage>
</organism>
<comment type="caution">
    <text evidence="1">The sequence shown here is derived from an EMBL/GenBank/DDBJ whole genome shotgun (WGS) entry which is preliminary data.</text>
</comment>
<reference evidence="1" key="1">
    <citation type="journal article" date="2023" name="Mol. Phylogenet. Evol.">
        <title>Genome-scale phylogeny and comparative genomics of the fungal order Sordariales.</title>
        <authorList>
            <person name="Hensen N."/>
            <person name="Bonometti L."/>
            <person name="Westerberg I."/>
            <person name="Brannstrom I.O."/>
            <person name="Guillou S."/>
            <person name="Cros-Aarteil S."/>
            <person name="Calhoun S."/>
            <person name="Haridas S."/>
            <person name="Kuo A."/>
            <person name="Mondo S."/>
            <person name="Pangilinan J."/>
            <person name="Riley R."/>
            <person name="LaButti K."/>
            <person name="Andreopoulos B."/>
            <person name="Lipzen A."/>
            <person name="Chen C."/>
            <person name="Yan M."/>
            <person name="Daum C."/>
            <person name="Ng V."/>
            <person name="Clum A."/>
            <person name="Steindorff A."/>
            <person name="Ohm R.A."/>
            <person name="Martin F."/>
            <person name="Silar P."/>
            <person name="Natvig D.O."/>
            <person name="Lalanne C."/>
            <person name="Gautier V."/>
            <person name="Ament-Velasquez S.L."/>
            <person name="Kruys A."/>
            <person name="Hutchinson M.I."/>
            <person name="Powell A.J."/>
            <person name="Barry K."/>
            <person name="Miller A.N."/>
            <person name="Grigoriev I.V."/>
            <person name="Debuchy R."/>
            <person name="Gladieux P."/>
            <person name="Hiltunen Thoren M."/>
            <person name="Johannesson H."/>
        </authorList>
    </citation>
    <scope>NUCLEOTIDE SEQUENCE</scope>
    <source>
        <strain evidence="1">CBS 560.94</strain>
    </source>
</reference>
<protein>
    <submittedName>
        <fullName evidence="1">Uncharacterized protein</fullName>
    </submittedName>
</protein>
<reference evidence="1" key="2">
    <citation type="submission" date="2023-06" db="EMBL/GenBank/DDBJ databases">
        <authorList>
            <consortium name="Lawrence Berkeley National Laboratory"/>
            <person name="Haridas S."/>
            <person name="Hensen N."/>
            <person name="Bonometti L."/>
            <person name="Westerberg I."/>
            <person name="Brannstrom I.O."/>
            <person name="Guillou S."/>
            <person name="Cros-Aarteil S."/>
            <person name="Calhoun S."/>
            <person name="Kuo A."/>
            <person name="Mondo S."/>
            <person name="Pangilinan J."/>
            <person name="Riley R."/>
            <person name="Labutti K."/>
            <person name="Andreopoulos B."/>
            <person name="Lipzen A."/>
            <person name="Chen C."/>
            <person name="Yanf M."/>
            <person name="Daum C."/>
            <person name="Ng V."/>
            <person name="Clum A."/>
            <person name="Steindorff A."/>
            <person name="Ohm R."/>
            <person name="Martin F."/>
            <person name="Silar P."/>
            <person name="Natvig D."/>
            <person name="Lalanne C."/>
            <person name="Gautier V."/>
            <person name="Ament-Velasquez S.L."/>
            <person name="Kruys A."/>
            <person name="Hutchinson M.I."/>
            <person name="Powell A.J."/>
            <person name="Barry K."/>
            <person name="Miller A.N."/>
            <person name="Grigoriev I.V."/>
            <person name="Debuchy R."/>
            <person name="Gladieux P."/>
            <person name="Thoren M.H."/>
            <person name="Johannesson H."/>
        </authorList>
    </citation>
    <scope>NUCLEOTIDE SEQUENCE</scope>
    <source>
        <strain evidence="1">CBS 560.94</strain>
    </source>
</reference>